<keyword evidence="3" id="KW-1185">Reference proteome</keyword>
<dbReference type="InterPro" id="IPR013216">
    <property type="entry name" value="Methyltransf_11"/>
</dbReference>
<evidence type="ECO:0000259" key="1">
    <source>
        <dbReference type="Pfam" id="PF08241"/>
    </source>
</evidence>
<reference evidence="2 3" key="1">
    <citation type="submission" date="2019-06" db="EMBL/GenBank/DDBJ databases">
        <title>Paenimaribius caenipelagi gen. nov., sp. nov., isolated from a tidal flat.</title>
        <authorList>
            <person name="Yoon J.-H."/>
        </authorList>
    </citation>
    <scope>NUCLEOTIDE SEQUENCE [LARGE SCALE GENOMIC DNA]</scope>
    <source>
        <strain evidence="2 3">JBTF-M29</strain>
    </source>
</reference>
<dbReference type="GO" id="GO:0032259">
    <property type="term" value="P:methylation"/>
    <property type="evidence" value="ECO:0007669"/>
    <property type="project" value="UniProtKB-KW"/>
</dbReference>
<feature type="domain" description="Methyltransferase type 11" evidence="1">
    <location>
        <begin position="88"/>
        <end position="131"/>
    </location>
</feature>
<dbReference type="OrthoDB" id="9800231at2"/>
<dbReference type="Pfam" id="PF08241">
    <property type="entry name" value="Methyltransf_11"/>
    <property type="match status" value="1"/>
</dbReference>
<keyword evidence="2" id="KW-0489">Methyltransferase</keyword>
<dbReference type="InterPro" id="IPR029063">
    <property type="entry name" value="SAM-dependent_MTases_sf"/>
</dbReference>
<name>A0A547PRB8_9RHOB</name>
<gene>
    <name evidence="2" type="ORF">FEV53_14090</name>
</gene>
<dbReference type="GO" id="GO:0008757">
    <property type="term" value="F:S-adenosylmethionine-dependent methyltransferase activity"/>
    <property type="evidence" value="ECO:0007669"/>
    <property type="project" value="InterPro"/>
</dbReference>
<comment type="caution">
    <text evidence="2">The sequence shown here is derived from an EMBL/GenBank/DDBJ whole genome shotgun (WGS) entry which is preliminary data.</text>
</comment>
<dbReference type="AlphaFoldDB" id="A0A547PRB8"/>
<sequence length="249" mass="27783">MHLDVTDLRQFYYRTRLGRSAQRAIRDEVVRYWPDVTGQFVAGMGFAVPLLRPLRAQARHCIALMPGAQGVMPWPAGEPNHSVLCEETLWPLQNGAVDRLIMLHALETSIIPGRLLQEAYRVLGPGGRAMFIVPNRAGIWARSDRTPFGFGRPYSLSQLEQQLRDYDFKPQRHSATLFQPVSDKPFWLRAAPMLERVGRKVTGRFAGGVLIVEACKQIPARAGGQGAMVRKPKLVLDAPGQPVPSRVTP</sequence>
<dbReference type="EMBL" id="VFSV01000028">
    <property type="protein sequence ID" value="TRD16631.1"/>
    <property type="molecule type" value="Genomic_DNA"/>
</dbReference>
<dbReference type="Proteomes" id="UP000318590">
    <property type="component" value="Unassembled WGS sequence"/>
</dbReference>
<protein>
    <submittedName>
        <fullName evidence="2">Class I SAM-dependent methyltransferase</fullName>
    </submittedName>
</protein>
<dbReference type="SUPFAM" id="SSF53335">
    <property type="entry name" value="S-adenosyl-L-methionine-dependent methyltransferases"/>
    <property type="match status" value="1"/>
</dbReference>
<accession>A0A547PRB8</accession>
<keyword evidence="2" id="KW-0808">Transferase</keyword>
<dbReference type="Gene3D" id="3.40.50.150">
    <property type="entry name" value="Vaccinia Virus protein VP39"/>
    <property type="match status" value="1"/>
</dbReference>
<dbReference type="RefSeq" id="WP_142835463.1">
    <property type="nucleotide sequence ID" value="NZ_VFSV01000028.1"/>
</dbReference>
<evidence type="ECO:0000313" key="3">
    <source>
        <dbReference type="Proteomes" id="UP000318590"/>
    </source>
</evidence>
<organism evidence="2 3">
    <name type="scientific">Palleronia caenipelagi</name>
    <dbReference type="NCBI Taxonomy" id="2489174"/>
    <lineage>
        <taxon>Bacteria</taxon>
        <taxon>Pseudomonadati</taxon>
        <taxon>Pseudomonadota</taxon>
        <taxon>Alphaproteobacteria</taxon>
        <taxon>Rhodobacterales</taxon>
        <taxon>Roseobacteraceae</taxon>
        <taxon>Palleronia</taxon>
    </lineage>
</organism>
<evidence type="ECO:0000313" key="2">
    <source>
        <dbReference type="EMBL" id="TRD16631.1"/>
    </source>
</evidence>
<proteinExistence type="predicted"/>